<dbReference type="PANTHER" id="PTHR43094">
    <property type="entry name" value="AMINOTRANSFERASE"/>
    <property type="match status" value="1"/>
</dbReference>
<dbReference type="EMBL" id="PXYV01000070">
    <property type="protein sequence ID" value="PSR20309.1"/>
    <property type="molecule type" value="Genomic_DNA"/>
</dbReference>
<evidence type="ECO:0000313" key="6">
    <source>
        <dbReference type="EMBL" id="PSR20309.1"/>
    </source>
</evidence>
<name>A0A2T2WDK6_9FIRM</name>
<dbReference type="PIRSF" id="PIRSF000521">
    <property type="entry name" value="Transaminase_4ab_Lys_Orn"/>
    <property type="match status" value="1"/>
</dbReference>
<keyword evidence="3 6" id="KW-0808">Transferase</keyword>
<dbReference type="Pfam" id="PF00202">
    <property type="entry name" value="Aminotran_3"/>
    <property type="match status" value="1"/>
</dbReference>
<dbReference type="Gene3D" id="3.90.1150.10">
    <property type="entry name" value="Aspartate Aminotransferase, domain 1"/>
    <property type="match status" value="1"/>
</dbReference>
<keyword evidence="2 6" id="KW-0032">Aminotransferase</keyword>
<dbReference type="FunFam" id="3.40.640.10:FF:000014">
    <property type="entry name" value="Adenosylmethionine-8-amino-7-oxononanoate aminotransferase, probable"/>
    <property type="match status" value="1"/>
</dbReference>
<dbReference type="Gene3D" id="3.40.640.10">
    <property type="entry name" value="Type I PLP-dependent aspartate aminotransferase-like (Major domain)"/>
    <property type="match status" value="1"/>
</dbReference>
<evidence type="ECO:0000256" key="3">
    <source>
        <dbReference type="ARBA" id="ARBA00022679"/>
    </source>
</evidence>
<dbReference type="InterPro" id="IPR015422">
    <property type="entry name" value="PyrdxlP-dep_Trfase_small"/>
</dbReference>
<evidence type="ECO:0000313" key="7">
    <source>
        <dbReference type="Proteomes" id="UP000241848"/>
    </source>
</evidence>
<comment type="caution">
    <text evidence="6">The sequence shown here is derived from an EMBL/GenBank/DDBJ whole genome shotgun (WGS) entry which is preliminary data.</text>
</comment>
<dbReference type="InterPro" id="IPR015421">
    <property type="entry name" value="PyrdxlP-dep_Trfase_major"/>
</dbReference>
<dbReference type="AlphaFoldDB" id="A0A2T2WDK6"/>
<dbReference type="NCBIfam" id="NF005812">
    <property type="entry name" value="PRK07678.1"/>
    <property type="match status" value="1"/>
</dbReference>
<dbReference type="CDD" id="cd00610">
    <property type="entry name" value="OAT_like"/>
    <property type="match status" value="1"/>
</dbReference>
<accession>A0A2T2WDK6</accession>
<evidence type="ECO:0000256" key="5">
    <source>
        <dbReference type="RuleBase" id="RU003560"/>
    </source>
</evidence>
<dbReference type="PANTHER" id="PTHR43094:SF1">
    <property type="entry name" value="AMINOTRANSFERASE CLASS-III"/>
    <property type="match status" value="1"/>
</dbReference>
<evidence type="ECO:0000256" key="4">
    <source>
        <dbReference type="ARBA" id="ARBA00022898"/>
    </source>
</evidence>
<dbReference type="InterPro" id="IPR005814">
    <property type="entry name" value="Aminotrans_3"/>
</dbReference>
<proteinExistence type="inferred from homology"/>
<dbReference type="GO" id="GO:0030170">
    <property type="term" value="F:pyridoxal phosphate binding"/>
    <property type="evidence" value="ECO:0007669"/>
    <property type="project" value="InterPro"/>
</dbReference>
<dbReference type="GO" id="GO:0008483">
    <property type="term" value="F:transaminase activity"/>
    <property type="evidence" value="ECO:0007669"/>
    <property type="project" value="UniProtKB-KW"/>
</dbReference>
<protein>
    <submittedName>
        <fullName evidence="6">Aspartate aminotransferase family protein</fullName>
    </submittedName>
</protein>
<dbReference type="InterPro" id="IPR015424">
    <property type="entry name" value="PyrdxlP-dep_Trfase"/>
</dbReference>
<keyword evidence="4 5" id="KW-0663">Pyridoxal phosphate</keyword>
<evidence type="ECO:0000256" key="2">
    <source>
        <dbReference type="ARBA" id="ARBA00022576"/>
    </source>
</evidence>
<organism evidence="6 7">
    <name type="scientific">Sulfobacillus acidophilus</name>
    <dbReference type="NCBI Taxonomy" id="53633"/>
    <lineage>
        <taxon>Bacteria</taxon>
        <taxon>Bacillati</taxon>
        <taxon>Bacillota</taxon>
        <taxon>Clostridia</taxon>
        <taxon>Eubacteriales</taxon>
        <taxon>Clostridiales Family XVII. Incertae Sedis</taxon>
        <taxon>Sulfobacillus</taxon>
    </lineage>
</organism>
<evidence type="ECO:0000256" key="1">
    <source>
        <dbReference type="ARBA" id="ARBA00008954"/>
    </source>
</evidence>
<comment type="similarity">
    <text evidence="1 5">Belongs to the class-III pyridoxal-phosphate-dependent aminotransferase family.</text>
</comment>
<dbReference type="SUPFAM" id="SSF53383">
    <property type="entry name" value="PLP-dependent transferases"/>
    <property type="match status" value="1"/>
</dbReference>
<dbReference type="PROSITE" id="PS00600">
    <property type="entry name" value="AA_TRANSFER_CLASS_3"/>
    <property type="match status" value="1"/>
</dbReference>
<sequence>MWGEQAESQDFSYLWHPLTQHRGFHPLVIERGQGSTVYDIEDRAFLDAAAGLWCVNVGYGRSELIEAATRQMSMLPYYPLVQSHPAALHLAERLADLLPGLPHLYFSNSGSEANEIAFKIVRQYWKQMGQPAKVKILSRHRGYHGSTLGALSATGQTERRRDYEPLVPGFIQVSAPYCYRCPFLQTMPTTPHQCALDFERRIQIEGPETVAAIIVEPVVAGGGVLVPPDDYLMAVAEIARRNQVKLIVDEVVTAFGRTGDMFAHQRYGVTPDVVTMAKGLASGYMPIGATAVSDEIFQAFLGDVDSGRHLRHVNTFGGHPVAAAVSLANIDVIVREDLVQRSRQQGERLLKFLSESLVGLDQVGDIRGRGLLVGIEIVQDRASKTSAPNHIMRTLARYLLDHNILAGKSTDVEADHNNILMLAPPLVISDNELEQLVDTVTAAIRSLSRENAKL</sequence>
<dbReference type="InterPro" id="IPR049704">
    <property type="entry name" value="Aminotrans_3_PPA_site"/>
</dbReference>
<gene>
    <name evidence="6" type="ORF">C7B45_15530</name>
</gene>
<reference evidence="6 7" key="1">
    <citation type="journal article" date="2014" name="BMC Genomics">
        <title>Comparison of environmental and isolate Sulfobacillus genomes reveals diverse carbon, sulfur, nitrogen, and hydrogen metabolisms.</title>
        <authorList>
            <person name="Justice N.B."/>
            <person name="Norman A."/>
            <person name="Brown C.T."/>
            <person name="Singh A."/>
            <person name="Thomas B.C."/>
            <person name="Banfield J.F."/>
        </authorList>
    </citation>
    <scope>NUCLEOTIDE SEQUENCE [LARGE SCALE GENOMIC DNA]</scope>
    <source>
        <strain evidence="6">AMDSBA3</strain>
    </source>
</reference>
<dbReference type="Proteomes" id="UP000241848">
    <property type="component" value="Unassembled WGS sequence"/>
</dbReference>